<protein>
    <recommendedName>
        <fullName evidence="2">Outer membrane lipoprotein carrier protein LolA</fullName>
    </recommendedName>
</protein>
<dbReference type="EMBL" id="UINC01004554">
    <property type="protein sequence ID" value="SVA15192.1"/>
    <property type="molecule type" value="Genomic_DNA"/>
</dbReference>
<sequence length="177" mass="20802">VSEKIDASNTYLINFTYTIEKDTNFKGSALINQEKYYLDFMGIQQICDSNYIYTIVPENEEIMISEISKENSETIPPSKLLNFYREGYLIKWFDLIIDSNPNVQYVKLIPIESNTEISHLLLGINTVNYDIFKLIEIGKNQTKTILKVDSILYNIKIKDDRFVFNRDNYNGYYIEEL</sequence>
<evidence type="ECO:0000313" key="1">
    <source>
        <dbReference type="EMBL" id="SVA15192.1"/>
    </source>
</evidence>
<accession>A0A381TGD0</accession>
<feature type="non-terminal residue" evidence="1">
    <location>
        <position position="1"/>
    </location>
</feature>
<reference evidence="1" key="1">
    <citation type="submission" date="2018-05" db="EMBL/GenBank/DDBJ databases">
        <authorList>
            <person name="Lanie J.A."/>
            <person name="Ng W.-L."/>
            <person name="Kazmierczak K.M."/>
            <person name="Andrzejewski T.M."/>
            <person name="Davidsen T.M."/>
            <person name="Wayne K.J."/>
            <person name="Tettelin H."/>
            <person name="Glass J.I."/>
            <person name="Rusch D."/>
            <person name="Podicherti R."/>
            <person name="Tsui H.-C.T."/>
            <person name="Winkler M.E."/>
        </authorList>
    </citation>
    <scope>NUCLEOTIDE SEQUENCE</scope>
</reference>
<organism evidence="1">
    <name type="scientific">marine metagenome</name>
    <dbReference type="NCBI Taxonomy" id="408172"/>
    <lineage>
        <taxon>unclassified sequences</taxon>
        <taxon>metagenomes</taxon>
        <taxon>ecological metagenomes</taxon>
    </lineage>
</organism>
<dbReference type="AlphaFoldDB" id="A0A381TGD0"/>
<dbReference type="Gene3D" id="2.50.20.10">
    <property type="entry name" value="Lipoprotein localisation LolA/LolB/LppX"/>
    <property type="match status" value="1"/>
</dbReference>
<proteinExistence type="predicted"/>
<name>A0A381TGD0_9ZZZZ</name>
<evidence type="ECO:0008006" key="2">
    <source>
        <dbReference type="Google" id="ProtNLM"/>
    </source>
</evidence>
<gene>
    <name evidence="1" type="ORF">METZ01_LOCUS68046</name>
</gene>